<accession>A0A6N9NJF1</accession>
<organism evidence="3 4">
    <name type="scientific">Acidiluteibacter ferrifornacis</name>
    <dbReference type="NCBI Taxonomy" id="2692424"/>
    <lineage>
        <taxon>Bacteria</taxon>
        <taxon>Pseudomonadati</taxon>
        <taxon>Bacteroidota</taxon>
        <taxon>Flavobacteriia</taxon>
        <taxon>Flavobacteriales</taxon>
        <taxon>Cryomorphaceae</taxon>
        <taxon>Acidiluteibacter</taxon>
    </lineage>
</organism>
<sequence>MKIVHLLVLAAFCFIQSFAQNGYPTPPKTPNQLFYIQHSNNYNTYVYEANIRAGKIDASKPINEYRIVYTEGAVKKPLTSIQKKMAYGMTLLANSSQLYEFRLAATDKIHFFLTTSKGEHPQMYVVINQRKLYIEKLFVQLEEGFLNTSTEAKYVLFYGRDYESGEAVVEKLKLD</sequence>
<proteinExistence type="predicted"/>
<feature type="chain" id="PRO_5026727251" evidence="1">
    <location>
        <begin position="20"/>
        <end position="175"/>
    </location>
</feature>
<dbReference type="Pfam" id="PF16117">
    <property type="entry name" value="DUF4833"/>
    <property type="match status" value="1"/>
</dbReference>
<dbReference type="EMBL" id="WWNE01000005">
    <property type="protein sequence ID" value="NBG65611.1"/>
    <property type="molecule type" value="Genomic_DNA"/>
</dbReference>
<feature type="signal peptide" evidence="1">
    <location>
        <begin position="1"/>
        <end position="19"/>
    </location>
</feature>
<name>A0A6N9NJF1_9FLAO</name>
<dbReference type="AlphaFoldDB" id="A0A6N9NJF1"/>
<evidence type="ECO:0000256" key="1">
    <source>
        <dbReference type="SAM" id="SignalP"/>
    </source>
</evidence>
<keyword evidence="4" id="KW-1185">Reference proteome</keyword>
<gene>
    <name evidence="3" type="ORF">GQN54_05750</name>
</gene>
<evidence type="ECO:0000313" key="4">
    <source>
        <dbReference type="Proteomes" id="UP000470771"/>
    </source>
</evidence>
<dbReference type="InterPro" id="IPR032269">
    <property type="entry name" value="DUF4833"/>
</dbReference>
<comment type="caution">
    <text evidence="3">The sequence shown here is derived from an EMBL/GenBank/DDBJ whole genome shotgun (WGS) entry which is preliminary data.</text>
</comment>
<keyword evidence="1" id="KW-0732">Signal</keyword>
<feature type="domain" description="DUF4833" evidence="2">
    <location>
        <begin position="34"/>
        <end position="171"/>
    </location>
</feature>
<evidence type="ECO:0000313" key="3">
    <source>
        <dbReference type="EMBL" id="NBG65611.1"/>
    </source>
</evidence>
<protein>
    <submittedName>
        <fullName evidence="3">DUF4833 domain-containing protein</fullName>
    </submittedName>
</protein>
<evidence type="ECO:0000259" key="2">
    <source>
        <dbReference type="Pfam" id="PF16117"/>
    </source>
</evidence>
<dbReference type="RefSeq" id="WP_160632561.1">
    <property type="nucleotide sequence ID" value="NZ_WWNE01000005.1"/>
</dbReference>
<reference evidence="3 4" key="1">
    <citation type="submission" date="2019-12" db="EMBL/GenBank/DDBJ databases">
        <authorList>
            <person name="Zhao J."/>
        </authorList>
    </citation>
    <scope>NUCLEOTIDE SEQUENCE [LARGE SCALE GENOMIC DNA]</scope>
    <source>
        <strain evidence="3 4">S-15</strain>
    </source>
</reference>
<dbReference type="Proteomes" id="UP000470771">
    <property type="component" value="Unassembled WGS sequence"/>
</dbReference>